<feature type="compositionally biased region" description="Low complexity" evidence="6">
    <location>
        <begin position="166"/>
        <end position="194"/>
    </location>
</feature>
<dbReference type="SMART" id="SM00906">
    <property type="entry name" value="Fungal_trans"/>
    <property type="match status" value="1"/>
</dbReference>
<name>A0A8H5DBA4_9AGAR</name>
<feature type="region of interest" description="Disordered" evidence="6">
    <location>
        <begin position="138"/>
        <end position="199"/>
    </location>
</feature>
<dbReference type="PANTHER" id="PTHR47338">
    <property type="entry name" value="ZN(II)2CYS6 TRANSCRIPTION FACTOR (EUROFUNG)-RELATED"/>
    <property type="match status" value="1"/>
</dbReference>
<keyword evidence="5" id="KW-0539">Nucleus</keyword>
<comment type="caution">
    <text evidence="8">The sequence shown here is derived from an EMBL/GenBank/DDBJ whole genome shotgun (WGS) entry which is preliminary data.</text>
</comment>
<feature type="region of interest" description="Disordered" evidence="6">
    <location>
        <begin position="1"/>
        <end position="27"/>
    </location>
</feature>
<accession>A0A8H5DBA4</accession>
<dbReference type="OrthoDB" id="39175at2759"/>
<organism evidence="8 9">
    <name type="scientific">Leucocoprinus leucothites</name>
    <dbReference type="NCBI Taxonomy" id="201217"/>
    <lineage>
        <taxon>Eukaryota</taxon>
        <taxon>Fungi</taxon>
        <taxon>Dikarya</taxon>
        <taxon>Basidiomycota</taxon>
        <taxon>Agaricomycotina</taxon>
        <taxon>Agaricomycetes</taxon>
        <taxon>Agaricomycetidae</taxon>
        <taxon>Agaricales</taxon>
        <taxon>Agaricineae</taxon>
        <taxon>Agaricaceae</taxon>
        <taxon>Leucocoprinus</taxon>
    </lineage>
</organism>
<dbReference type="InterPro" id="IPR036864">
    <property type="entry name" value="Zn2-C6_fun-type_DNA-bd_sf"/>
</dbReference>
<dbReference type="InterPro" id="IPR050815">
    <property type="entry name" value="TF_fung"/>
</dbReference>
<dbReference type="InterPro" id="IPR001138">
    <property type="entry name" value="Zn2Cys6_DnaBD"/>
</dbReference>
<protein>
    <recommendedName>
        <fullName evidence="7">Xylanolytic transcriptional activator regulatory domain-containing protein</fullName>
    </recommendedName>
</protein>
<dbReference type="GO" id="GO:0005634">
    <property type="term" value="C:nucleus"/>
    <property type="evidence" value="ECO:0007669"/>
    <property type="project" value="UniProtKB-SubCell"/>
</dbReference>
<proteinExistence type="predicted"/>
<dbReference type="GO" id="GO:0006351">
    <property type="term" value="P:DNA-templated transcription"/>
    <property type="evidence" value="ECO:0007669"/>
    <property type="project" value="InterPro"/>
</dbReference>
<feature type="domain" description="Xylanolytic transcriptional activator regulatory" evidence="7">
    <location>
        <begin position="374"/>
        <end position="461"/>
    </location>
</feature>
<dbReference type="Proteomes" id="UP000559027">
    <property type="component" value="Unassembled WGS sequence"/>
</dbReference>
<keyword evidence="3" id="KW-0805">Transcription regulation</keyword>
<dbReference type="GO" id="GO:0000981">
    <property type="term" value="F:DNA-binding transcription factor activity, RNA polymerase II-specific"/>
    <property type="evidence" value="ECO:0007669"/>
    <property type="project" value="InterPro"/>
</dbReference>
<dbReference type="GO" id="GO:0008270">
    <property type="term" value="F:zinc ion binding"/>
    <property type="evidence" value="ECO:0007669"/>
    <property type="project" value="InterPro"/>
</dbReference>
<comment type="subcellular location">
    <subcellularLocation>
        <location evidence="1">Nucleus</location>
    </subcellularLocation>
</comment>
<dbReference type="AlphaFoldDB" id="A0A8H5DBA4"/>
<evidence type="ECO:0000313" key="9">
    <source>
        <dbReference type="Proteomes" id="UP000559027"/>
    </source>
</evidence>
<feature type="compositionally biased region" description="Polar residues" evidence="6">
    <location>
        <begin position="142"/>
        <end position="165"/>
    </location>
</feature>
<dbReference type="CDD" id="cd12148">
    <property type="entry name" value="fungal_TF_MHR"/>
    <property type="match status" value="1"/>
</dbReference>
<evidence type="ECO:0000256" key="3">
    <source>
        <dbReference type="ARBA" id="ARBA00023015"/>
    </source>
</evidence>
<evidence type="ECO:0000259" key="7">
    <source>
        <dbReference type="SMART" id="SM00906"/>
    </source>
</evidence>
<sequence length="753" mass="84542">MPKAPQGQIQRSASSTDPLTTPNHPNVLKRNQACHQCRRRKLKWCVLLELRSSWIDSLSASDAKRPCSTCVRSHAHQLNHAPPGASIPPRPECTFDEIAETNLAPTEGPKSKYERLENRISELEALLRQKESRELSVLDATPLTSNQPPTTPADPTSQQQQAQVTSYSSSGPSTTLSIPLSPSQSPFPSSQPSSANHAPTPSNSFVLDVMWPNWPLNLPGPELLRHLVDVFFTFHPHANRLFHAPTFMNSMSYGPNHPRFPCTAILHAICAIGSLYTGAVTSPPLPDFDKIAPDEIFLERYRIKEQRPDSFAEQQAKLARETVDRLNILGEELFQVFQGLLPEFVLSYNSIIQDLPANIILTWFYWSHGRWVDVFLNSGNTVRLCIPLGLNMCPPFHSISKLERPPSIVPPARTVIEDETRRNAFWLAYALERHYGMGNGWALFLDDQDISQLLPVRGDQFEQGVQTLVYPLQRQWAHTGNLLLTHPEDQIDSFILYIKGTILISRVKVFNTRFRARRHAGDSSVTNFQSDDHDPRGSSAFIELDHIASSFRSSFPSHLRNPIVDNVVDNHLYTACLMPYVATIVLHDPHAEVRQSGCISALKILTAARAILDMIYNIWSTSFDITLLDTFCSFAWFTAGRVLVRFLRAAIDAAGQDQIATLRGEVEFVHGAVLKLGQRIPIAYRFSKMLEGYFTKTCGETFNSVHQASFTRPDDTNAFGSLVRFEMNEYNNPAGQVNLHETLHTPSSFLSLS</sequence>
<gene>
    <name evidence="8" type="ORF">D9756_003849</name>
</gene>
<keyword evidence="4" id="KW-0804">Transcription</keyword>
<dbReference type="Gene3D" id="4.10.240.10">
    <property type="entry name" value="Zn(2)-C6 fungal-type DNA-binding domain"/>
    <property type="match status" value="1"/>
</dbReference>
<dbReference type="CDD" id="cd00067">
    <property type="entry name" value="GAL4"/>
    <property type="match status" value="1"/>
</dbReference>
<evidence type="ECO:0000313" key="8">
    <source>
        <dbReference type="EMBL" id="KAF5356168.1"/>
    </source>
</evidence>
<dbReference type="GO" id="GO:0003677">
    <property type="term" value="F:DNA binding"/>
    <property type="evidence" value="ECO:0007669"/>
    <property type="project" value="InterPro"/>
</dbReference>
<dbReference type="EMBL" id="JAACJO010000007">
    <property type="protein sequence ID" value="KAF5356168.1"/>
    <property type="molecule type" value="Genomic_DNA"/>
</dbReference>
<dbReference type="Pfam" id="PF04082">
    <property type="entry name" value="Fungal_trans"/>
    <property type="match status" value="1"/>
</dbReference>
<evidence type="ECO:0000256" key="6">
    <source>
        <dbReference type="SAM" id="MobiDB-lite"/>
    </source>
</evidence>
<feature type="compositionally biased region" description="Polar residues" evidence="6">
    <location>
        <begin position="7"/>
        <end position="24"/>
    </location>
</feature>
<evidence type="ECO:0000256" key="2">
    <source>
        <dbReference type="ARBA" id="ARBA00022723"/>
    </source>
</evidence>
<keyword evidence="9" id="KW-1185">Reference proteome</keyword>
<evidence type="ECO:0000256" key="1">
    <source>
        <dbReference type="ARBA" id="ARBA00004123"/>
    </source>
</evidence>
<keyword evidence="2" id="KW-0479">Metal-binding</keyword>
<evidence type="ECO:0000256" key="4">
    <source>
        <dbReference type="ARBA" id="ARBA00023163"/>
    </source>
</evidence>
<reference evidence="8 9" key="1">
    <citation type="journal article" date="2020" name="ISME J.">
        <title>Uncovering the hidden diversity of litter-decomposition mechanisms in mushroom-forming fungi.</title>
        <authorList>
            <person name="Floudas D."/>
            <person name="Bentzer J."/>
            <person name="Ahren D."/>
            <person name="Johansson T."/>
            <person name="Persson P."/>
            <person name="Tunlid A."/>
        </authorList>
    </citation>
    <scope>NUCLEOTIDE SEQUENCE [LARGE SCALE GENOMIC DNA]</scope>
    <source>
        <strain evidence="8 9">CBS 146.42</strain>
    </source>
</reference>
<dbReference type="InterPro" id="IPR007219">
    <property type="entry name" value="XnlR_reg_dom"/>
</dbReference>
<dbReference type="PANTHER" id="PTHR47338:SF29">
    <property type="entry name" value="ZN(2)-C6 FUNGAL-TYPE DOMAIN-CONTAINING PROTEIN"/>
    <property type="match status" value="1"/>
</dbReference>
<evidence type="ECO:0000256" key="5">
    <source>
        <dbReference type="ARBA" id="ARBA00023242"/>
    </source>
</evidence>